<dbReference type="EMBL" id="AGNL01006737">
    <property type="protein sequence ID" value="EJK71820.1"/>
    <property type="molecule type" value="Genomic_DNA"/>
</dbReference>
<name>K0T221_THAOC</name>
<feature type="region of interest" description="Disordered" evidence="1">
    <location>
        <begin position="1"/>
        <end position="99"/>
    </location>
</feature>
<feature type="compositionally biased region" description="Polar residues" evidence="1">
    <location>
        <begin position="85"/>
        <end position="99"/>
    </location>
</feature>
<comment type="caution">
    <text evidence="2">The sequence shown here is derived from an EMBL/GenBank/DDBJ whole genome shotgun (WGS) entry which is preliminary data.</text>
</comment>
<organism evidence="2 3">
    <name type="scientific">Thalassiosira oceanica</name>
    <name type="common">Marine diatom</name>
    <dbReference type="NCBI Taxonomy" id="159749"/>
    <lineage>
        <taxon>Eukaryota</taxon>
        <taxon>Sar</taxon>
        <taxon>Stramenopiles</taxon>
        <taxon>Ochrophyta</taxon>
        <taxon>Bacillariophyta</taxon>
        <taxon>Coscinodiscophyceae</taxon>
        <taxon>Thalassiosirophycidae</taxon>
        <taxon>Thalassiosirales</taxon>
        <taxon>Thalassiosiraceae</taxon>
        <taxon>Thalassiosira</taxon>
    </lineage>
</organism>
<feature type="compositionally biased region" description="Basic and acidic residues" evidence="1">
    <location>
        <begin position="1"/>
        <end position="10"/>
    </location>
</feature>
<accession>K0T221</accession>
<feature type="non-terminal residue" evidence="2">
    <location>
        <position position="248"/>
    </location>
</feature>
<proteinExistence type="predicted"/>
<feature type="compositionally biased region" description="Low complexity" evidence="1">
    <location>
        <begin position="227"/>
        <end position="236"/>
    </location>
</feature>
<feature type="region of interest" description="Disordered" evidence="1">
    <location>
        <begin position="227"/>
        <end position="248"/>
    </location>
</feature>
<protein>
    <submittedName>
        <fullName evidence="2">Uncharacterized protein</fullName>
    </submittedName>
</protein>
<keyword evidence="3" id="KW-1185">Reference proteome</keyword>
<dbReference type="Proteomes" id="UP000266841">
    <property type="component" value="Unassembled WGS sequence"/>
</dbReference>
<feature type="compositionally biased region" description="Gly residues" evidence="1">
    <location>
        <begin position="63"/>
        <end position="72"/>
    </location>
</feature>
<feature type="compositionally biased region" description="Basic residues" evidence="1">
    <location>
        <begin position="15"/>
        <end position="26"/>
    </location>
</feature>
<evidence type="ECO:0000313" key="3">
    <source>
        <dbReference type="Proteomes" id="UP000266841"/>
    </source>
</evidence>
<reference evidence="2 3" key="1">
    <citation type="journal article" date="2012" name="Genome Biol.">
        <title>Genome and low-iron response of an oceanic diatom adapted to chronic iron limitation.</title>
        <authorList>
            <person name="Lommer M."/>
            <person name="Specht M."/>
            <person name="Roy A.S."/>
            <person name="Kraemer L."/>
            <person name="Andreson R."/>
            <person name="Gutowska M.A."/>
            <person name="Wolf J."/>
            <person name="Bergner S.V."/>
            <person name="Schilhabel M.B."/>
            <person name="Klostermeier U.C."/>
            <person name="Beiko R.G."/>
            <person name="Rosenstiel P."/>
            <person name="Hippler M."/>
            <person name="Laroche J."/>
        </authorList>
    </citation>
    <scope>NUCLEOTIDE SEQUENCE [LARGE SCALE GENOMIC DNA]</scope>
    <source>
        <strain evidence="2 3">CCMP1005</strain>
    </source>
</reference>
<gene>
    <name evidence="2" type="ORF">THAOC_06701</name>
</gene>
<evidence type="ECO:0000256" key="1">
    <source>
        <dbReference type="SAM" id="MobiDB-lite"/>
    </source>
</evidence>
<evidence type="ECO:0000313" key="2">
    <source>
        <dbReference type="EMBL" id="EJK71820.1"/>
    </source>
</evidence>
<dbReference type="AlphaFoldDB" id="K0T221"/>
<sequence length="248" mass="25825">MDPPANKEKIGVLPRKPRKKRTKKTPGGRGAGEQEPSATESNSRTKGKDIGTSSKSKSKEHSGAGGRGIGGHGETKRAAPKSAILNKTQGSPTVSSSSALTHYLESHDAPLAKSKYNKTASGGSSVSSAMYSGLMTEDMIWLAEAGAAPPAKQSTLETIEGENLESEYAVPTQEVVPPTVSSALTHYLAGHDAPLARYHKTASGGSSTVSSAMYMTEDRIWLAEADAAPSAAKQSARGTIEGENLESE</sequence>